<dbReference type="RefSeq" id="WP_090662197.1">
    <property type="nucleotide sequence ID" value="NZ_FOXQ01000014.1"/>
</dbReference>
<evidence type="ECO:0000313" key="7">
    <source>
        <dbReference type="Proteomes" id="UP000199031"/>
    </source>
</evidence>
<dbReference type="OrthoDB" id="9804072at2"/>
<dbReference type="STRING" id="1465490.SAMN05444277_11453"/>
<dbReference type="GO" id="GO:0030170">
    <property type="term" value="F:pyridoxal phosphate binding"/>
    <property type="evidence" value="ECO:0007669"/>
    <property type="project" value="UniProtKB-UniRule"/>
</dbReference>
<dbReference type="PIRSF" id="PIRSF004848">
    <property type="entry name" value="YBL036c_PLPDEIII"/>
    <property type="match status" value="1"/>
</dbReference>
<proteinExistence type="inferred from homology"/>
<evidence type="ECO:0000256" key="4">
    <source>
        <dbReference type="RuleBase" id="RU004514"/>
    </source>
</evidence>
<evidence type="ECO:0000313" key="6">
    <source>
        <dbReference type="EMBL" id="SFQ47958.1"/>
    </source>
</evidence>
<dbReference type="Proteomes" id="UP000199031">
    <property type="component" value="Unassembled WGS sequence"/>
</dbReference>
<keyword evidence="1 2" id="KW-0663">Pyridoxal phosphate</keyword>
<gene>
    <name evidence="6" type="ORF">SAMN05444277_11453</name>
</gene>
<feature type="domain" description="Alanine racemase N-terminal" evidence="5">
    <location>
        <begin position="8"/>
        <end position="216"/>
    </location>
</feature>
<evidence type="ECO:0000256" key="3">
    <source>
        <dbReference type="PIRSR" id="PIRSR004848-1"/>
    </source>
</evidence>
<protein>
    <recommendedName>
        <fullName evidence="2">Pyridoxal phosphate homeostasis protein</fullName>
        <shortName evidence="2">PLP homeostasis protein</shortName>
    </recommendedName>
</protein>
<dbReference type="InterPro" id="IPR011078">
    <property type="entry name" value="PyrdxlP_homeostasis"/>
</dbReference>
<dbReference type="SUPFAM" id="SSF51419">
    <property type="entry name" value="PLP-binding barrel"/>
    <property type="match status" value="1"/>
</dbReference>
<comment type="cofactor">
    <cofactor evidence="3">
        <name>pyridoxal 5'-phosphate</name>
        <dbReference type="ChEBI" id="CHEBI:597326"/>
    </cofactor>
</comment>
<dbReference type="PANTHER" id="PTHR10146">
    <property type="entry name" value="PROLINE SYNTHETASE CO-TRANSCRIBED BACTERIAL HOMOLOG PROTEIN"/>
    <property type="match status" value="1"/>
</dbReference>
<evidence type="ECO:0000256" key="1">
    <source>
        <dbReference type="ARBA" id="ARBA00022898"/>
    </source>
</evidence>
<dbReference type="CDD" id="cd00635">
    <property type="entry name" value="PLPDE_III_YBL036c_like"/>
    <property type="match status" value="1"/>
</dbReference>
<accession>A0A1I5YUL4</accession>
<dbReference type="PROSITE" id="PS01211">
    <property type="entry name" value="UPF0001"/>
    <property type="match status" value="1"/>
</dbReference>
<evidence type="ECO:0000259" key="5">
    <source>
        <dbReference type="Pfam" id="PF01168"/>
    </source>
</evidence>
<dbReference type="NCBIfam" id="TIGR00044">
    <property type="entry name" value="YggS family pyridoxal phosphate-dependent enzyme"/>
    <property type="match status" value="1"/>
</dbReference>
<feature type="modified residue" description="N6-(pyridoxal phosphate)lysine" evidence="2 3">
    <location>
        <position position="25"/>
    </location>
</feature>
<comment type="function">
    <text evidence="2">Pyridoxal 5'-phosphate (PLP)-binding protein, which is involved in PLP homeostasis.</text>
</comment>
<dbReference type="HAMAP" id="MF_02087">
    <property type="entry name" value="PLP_homeostasis"/>
    <property type="match status" value="1"/>
</dbReference>
<organism evidence="6 7">
    <name type="scientific">Parafilimonas terrae</name>
    <dbReference type="NCBI Taxonomy" id="1465490"/>
    <lineage>
        <taxon>Bacteria</taxon>
        <taxon>Pseudomonadati</taxon>
        <taxon>Bacteroidota</taxon>
        <taxon>Chitinophagia</taxon>
        <taxon>Chitinophagales</taxon>
        <taxon>Chitinophagaceae</taxon>
        <taxon>Parafilimonas</taxon>
    </lineage>
</organism>
<dbReference type="AlphaFoldDB" id="A0A1I5YUL4"/>
<sequence>MNIEAYNKLVQECKQHHVTLVAVSKTKPVEDILALYNLGQRDFGENYVQEFVEKQQQLPKDIRWHFIGHLQTNKVKQVVGITELIHGVDSFKLLKEINKQSAKINITTNCLLQIHIAQEETKFGLDEEEANALMLEFENLKMKNVNIAGLMGMASFTNDENQIRKEFQYLKSLQAKLSTANRQLSTLSMGMTADYTIAIEEGSTMIRVGSLIFGERKAS</sequence>
<evidence type="ECO:0000256" key="2">
    <source>
        <dbReference type="HAMAP-Rule" id="MF_02087"/>
    </source>
</evidence>
<dbReference type="EMBL" id="FOXQ01000014">
    <property type="protein sequence ID" value="SFQ47958.1"/>
    <property type="molecule type" value="Genomic_DNA"/>
</dbReference>
<dbReference type="PANTHER" id="PTHR10146:SF14">
    <property type="entry name" value="PYRIDOXAL PHOSPHATE HOMEOSTASIS PROTEIN"/>
    <property type="match status" value="1"/>
</dbReference>
<dbReference type="FunFam" id="3.20.20.10:FF:000018">
    <property type="entry name" value="Pyridoxal phosphate homeostasis protein"/>
    <property type="match status" value="1"/>
</dbReference>
<dbReference type="Gene3D" id="3.20.20.10">
    <property type="entry name" value="Alanine racemase"/>
    <property type="match status" value="1"/>
</dbReference>
<keyword evidence="7" id="KW-1185">Reference proteome</keyword>
<dbReference type="Pfam" id="PF01168">
    <property type="entry name" value="Ala_racemase_N"/>
    <property type="match status" value="1"/>
</dbReference>
<name>A0A1I5YUL4_9BACT</name>
<reference evidence="6 7" key="1">
    <citation type="submission" date="2016-10" db="EMBL/GenBank/DDBJ databases">
        <authorList>
            <person name="de Groot N.N."/>
        </authorList>
    </citation>
    <scope>NUCLEOTIDE SEQUENCE [LARGE SCALE GENOMIC DNA]</scope>
    <source>
        <strain evidence="6 7">DSM 28286</strain>
    </source>
</reference>
<dbReference type="InterPro" id="IPR001608">
    <property type="entry name" value="Ala_racemase_N"/>
</dbReference>
<dbReference type="InterPro" id="IPR029066">
    <property type="entry name" value="PLP-binding_barrel"/>
</dbReference>
<comment type="similarity">
    <text evidence="2 4">Belongs to the pyridoxal phosphate-binding protein YggS/PROSC family.</text>
</comment>